<sequence length="73" mass="8986">MRRRFSTHFTTFRRQPKLVDTPRSIRQKKEESLRDHTKRSNDEVILVKDAYDKMKRNAPMLNFKKEEVEFSRM</sequence>
<dbReference type="EMBL" id="DF973376">
    <property type="protein sequence ID" value="GAU28604.1"/>
    <property type="molecule type" value="Genomic_DNA"/>
</dbReference>
<name>A0A2Z6M802_TRISU</name>
<proteinExistence type="predicted"/>
<evidence type="ECO:0000313" key="1">
    <source>
        <dbReference type="EMBL" id="GAU28604.1"/>
    </source>
</evidence>
<organism evidence="1 2">
    <name type="scientific">Trifolium subterraneum</name>
    <name type="common">Subterranean clover</name>
    <dbReference type="NCBI Taxonomy" id="3900"/>
    <lineage>
        <taxon>Eukaryota</taxon>
        <taxon>Viridiplantae</taxon>
        <taxon>Streptophyta</taxon>
        <taxon>Embryophyta</taxon>
        <taxon>Tracheophyta</taxon>
        <taxon>Spermatophyta</taxon>
        <taxon>Magnoliopsida</taxon>
        <taxon>eudicotyledons</taxon>
        <taxon>Gunneridae</taxon>
        <taxon>Pentapetalae</taxon>
        <taxon>rosids</taxon>
        <taxon>fabids</taxon>
        <taxon>Fabales</taxon>
        <taxon>Fabaceae</taxon>
        <taxon>Papilionoideae</taxon>
        <taxon>50 kb inversion clade</taxon>
        <taxon>NPAAA clade</taxon>
        <taxon>Hologalegina</taxon>
        <taxon>IRL clade</taxon>
        <taxon>Trifolieae</taxon>
        <taxon>Trifolium</taxon>
    </lineage>
</organism>
<accession>A0A2Z6M802</accession>
<dbReference type="Proteomes" id="UP000242715">
    <property type="component" value="Unassembled WGS sequence"/>
</dbReference>
<evidence type="ECO:0000313" key="2">
    <source>
        <dbReference type="Proteomes" id="UP000242715"/>
    </source>
</evidence>
<gene>
    <name evidence="1" type="ORF">TSUD_55480</name>
</gene>
<protein>
    <submittedName>
        <fullName evidence="1">Uncharacterized protein</fullName>
    </submittedName>
</protein>
<reference evidence="2" key="1">
    <citation type="journal article" date="2017" name="Front. Plant Sci.">
        <title>Climate Clever Clovers: New Paradigm to Reduce the Environmental Footprint of Ruminants by Breeding Low Methanogenic Forages Utilizing Haplotype Variation.</title>
        <authorList>
            <person name="Kaur P."/>
            <person name="Appels R."/>
            <person name="Bayer P.E."/>
            <person name="Keeble-Gagnere G."/>
            <person name="Wang J."/>
            <person name="Hirakawa H."/>
            <person name="Shirasawa K."/>
            <person name="Vercoe P."/>
            <person name="Stefanova K."/>
            <person name="Durmic Z."/>
            <person name="Nichols P."/>
            <person name="Revell C."/>
            <person name="Isobe S.N."/>
            <person name="Edwards D."/>
            <person name="Erskine W."/>
        </authorList>
    </citation>
    <scope>NUCLEOTIDE SEQUENCE [LARGE SCALE GENOMIC DNA]</scope>
    <source>
        <strain evidence="2">cv. Daliak</strain>
    </source>
</reference>
<dbReference type="AlphaFoldDB" id="A0A2Z6M802"/>
<keyword evidence="2" id="KW-1185">Reference proteome</keyword>